<sequence>MEQRGMQQQITHQTVHAYGSPSFDNLQASLYSGFPELLGGGPKATQLPRPLPQYVQQHYIIDRDPSMAAQRSPPPSHRSSDRPHGHPSLRYPVSPPQLRQPQPRQATTYTSFPQGHEAYHSAHEFPTQVSRAPQQSAHMPLDPWAVATFTDNSNTHPTEMQGLPHAFESMYPSHQPPLSPLATAQAVLQKGPSTTTQNTDSPTSFQGKNEGNATAENSPQLRSWGGAGSLDPATGVFSRAADHPRIRTAQACEKCRARKAKCSGEHPSCQRCLTRGLVCAYAPERRMRGPNKPKPPLTPLPDGSQPAAATGQKTRKRASTMPSAHHRSPQIWGPQQRHKQEQEYGIAAPTSPASSVGSGSLGYPPPSESEASPMTPPHTSQDSRRLSVPVVGFSAPQRVLIQDFPTTARRRAQARINEGSSHHDADTGAATTTRGVLAGVFGQDVFMM</sequence>
<dbReference type="GO" id="GO:0003677">
    <property type="term" value="F:DNA binding"/>
    <property type="evidence" value="ECO:0007669"/>
    <property type="project" value="UniProtKB-KW"/>
</dbReference>
<evidence type="ECO:0000256" key="3">
    <source>
        <dbReference type="ARBA" id="ARBA00023163"/>
    </source>
</evidence>
<dbReference type="PRINTS" id="PR00755">
    <property type="entry name" value="AFLATOXINBRP"/>
</dbReference>
<dbReference type="PROSITE" id="PS50048">
    <property type="entry name" value="ZN2_CY6_FUNGAL_2"/>
    <property type="match status" value="1"/>
</dbReference>
<comment type="caution">
    <text evidence="7">The sequence shown here is derived from an EMBL/GenBank/DDBJ whole genome shotgun (WGS) entry which is preliminary data.</text>
</comment>
<dbReference type="Pfam" id="PF00172">
    <property type="entry name" value="Zn_clus"/>
    <property type="match status" value="1"/>
</dbReference>
<dbReference type="CDD" id="cd00067">
    <property type="entry name" value="GAL4"/>
    <property type="match status" value="1"/>
</dbReference>
<dbReference type="Gene3D" id="4.10.240.10">
    <property type="entry name" value="Zn(2)-C6 fungal-type DNA-binding domain"/>
    <property type="match status" value="1"/>
</dbReference>
<keyword evidence="4" id="KW-0539">Nucleus</keyword>
<dbReference type="InterPro" id="IPR001138">
    <property type="entry name" value="Zn2Cys6_DnaBD"/>
</dbReference>
<reference evidence="7" key="1">
    <citation type="submission" date="2022-01" db="EMBL/GenBank/DDBJ databases">
        <title>Comparative genomics reveals a dynamic genome evolution in the ectomycorrhizal milk-cap (Lactarius) mushrooms.</title>
        <authorList>
            <consortium name="DOE Joint Genome Institute"/>
            <person name="Lebreton A."/>
            <person name="Tang N."/>
            <person name="Kuo A."/>
            <person name="LaButti K."/>
            <person name="Drula E."/>
            <person name="Barry K."/>
            <person name="Clum A."/>
            <person name="Lipzen A."/>
            <person name="Mousain D."/>
            <person name="Ng V."/>
            <person name="Wang R."/>
            <person name="Wang X."/>
            <person name="Dai Y."/>
            <person name="Henrissat B."/>
            <person name="Grigoriev I.V."/>
            <person name="Guerin-Laguette A."/>
            <person name="Yu F."/>
            <person name="Martin F.M."/>
        </authorList>
    </citation>
    <scope>NUCLEOTIDE SEQUENCE</scope>
    <source>
        <strain evidence="7">QP</strain>
    </source>
</reference>
<feature type="compositionally biased region" description="Polar residues" evidence="5">
    <location>
        <begin position="191"/>
        <end position="221"/>
    </location>
</feature>
<evidence type="ECO:0000256" key="1">
    <source>
        <dbReference type="ARBA" id="ARBA00023015"/>
    </source>
</evidence>
<dbReference type="Proteomes" id="UP001201163">
    <property type="component" value="Unassembled WGS sequence"/>
</dbReference>
<organism evidence="7 8">
    <name type="scientific">Lactarius akahatsu</name>
    <dbReference type="NCBI Taxonomy" id="416441"/>
    <lineage>
        <taxon>Eukaryota</taxon>
        <taxon>Fungi</taxon>
        <taxon>Dikarya</taxon>
        <taxon>Basidiomycota</taxon>
        <taxon>Agaricomycotina</taxon>
        <taxon>Agaricomycetes</taxon>
        <taxon>Russulales</taxon>
        <taxon>Russulaceae</taxon>
        <taxon>Lactarius</taxon>
    </lineage>
</organism>
<dbReference type="PROSITE" id="PS00463">
    <property type="entry name" value="ZN2_CY6_FUNGAL_1"/>
    <property type="match status" value="1"/>
</dbReference>
<dbReference type="InterPro" id="IPR051127">
    <property type="entry name" value="Fungal_SecMet_Regulators"/>
</dbReference>
<name>A0AAD4Q884_9AGAM</name>
<dbReference type="SMART" id="SM00066">
    <property type="entry name" value="GAL4"/>
    <property type="match status" value="1"/>
</dbReference>
<protein>
    <recommendedName>
        <fullName evidence="6">Zn(2)-C6 fungal-type domain-containing protein</fullName>
    </recommendedName>
</protein>
<feature type="compositionally biased region" description="Low complexity" evidence="5">
    <location>
        <begin position="96"/>
        <end position="105"/>
    </location>
</feature>
<dbReference type="SUPFAM" id="SSF57701">
    <property type="entry name" value="Zn2/Cys6 DNA-binding domain"/>
    <property type="match status" value="1"/>
</dbReference>
<feature type="region of interest" description="Disordered" evidence="5">
    <location>
        <begin position="66"/>
        <end position="109"/>
    </location>
</feature>
<evidence type="ECO:0000256" key="5">
    <source>
        <dbReference type="SAM" id="MobiDB-lite"/>
    </source>
</evidence>
<proteinExistence type="predicted"/>
<feature type="compositionally biased region" description="Polar residues" evidence="5">
    <location>
        <begin position="369"/>
        <end position="380"/>
    </location>
</feature>
<accession>A0AAD4Q884</accession>
<dbReference type="GO" id="GO:0008270">
    <property type="term" value="F:zinc ion binding"/>
    <property type="evidence" value="ECO:0007669"/>
    <property type="project" value="InterPro"/>
</dbReference>
<dbReference type="AlphaFoldDB" id="A0AAD4Q884"/>
<keyword evidence="1" id="KW-0805">Transcription regulation</keyword>
<feature type="compositionally biased region" description="Basic residues" evidence="5">
    <location>
        <begin position="313"/>
        <end position="328"/>
    </location>
</feature>
<evidence type="ECO:0000313" key="7">
    <source>
        <dbReference type="EMBL" id="KAH8986210.1"/>
    </source>
</evidence>
<keyword evidence="2" id="KW-0238">DNA-binding</keyword>
<dbReference type="PANTHER" id="PTHR47424:SF3">
    <property type="entry name" value="REGULATORY PROTEIN GAL4"/>
    <property type="match status" value="1"/>
</dbReference>
<feature type="region of interest" description="Disordered" evidence="5">
    <location>
        <begin position="285"/>
        <end position="385"/>
    </location>
</feature>
<dbReference type="InterPro" id="IPR036864">
    <property type="entry name" value="Zn2-C6_fun-type_DNA-bd_sf"/>
</dbReference>
<feature type="domain" description="Zn(2)-C6 fungal-type" evidence="6">
    <location>
        <begin position="251"/>
        <end position="281"/>
    </location>
</feature>
<dbReference type="GO" id="GO:0000981">
    <property type="term" value="F:DNA-binding transcription factor activity, RNA polymerase II-specific"/>
    <property type="evidence" value="ECO:0007669"/>
    <property type="project" value="InterPro"/>
</dbReference>
<evidence type="ECO:0000256" key="4">
    <source>
        <dbReference type="ARBA" id="ARBA00023242"/>
    </source>
</evidence>
<feature type="region of interest" description="Disordered" evidence="5">
    <location>
        <begin position="187"/>
        <end position="230"/>
    </location>
</feature>
<keyword evidence="3" id="KW-0804">Transcription</keyword>
<evidence type="ECO:0000313" key="8">
    <source>
        <dbReference type="Proteomes" id="UP001201163"/>
    </source>
</evidence>
<keyword evidence="8" id="KW-1185">Reference proteome</keyword>
<dbReference type="PANTHER" id="PTHR47424">
    <property type="entry name" value="REGULATORY PROTEIN GAL4"/>
    <property type="match status" value="1"/>
</dbReference>
<evidence type="ECO:0000259" key="6">
    <source>
        <dbReference type="PROSITE" id="PS50048"/>
    </source>
</evidence>
<dbReference type="EMBL" id="JAKELL010000056">
    <property type="protein sequence ID" value="KAH8986210.1"/>
    <property type="molecule type" value="Genomic_DNA"/>
</dbReference>
<evidence type="ECO:0000256" key="2">
    <source>
        <dbReference type="ARBA" id="ARBA00023125"/>
    </source>
</evidence>
<gene>
    <name evidence="7" type="ORF">EDB92DRAFT_1277362</name>
</gene>